<feature type="signal peptide" evidence="1">
    <location>
        <begin position="1"/>
        <end position="18"/>
    </location>
</feature>
<accession>A0A1I7V490</accession>
<proteinExistence type="predicted"/>
<evidence type="ECO:0000256" key="1">
    <source>
        <dbReference type="SAM" id="SignalP"/>
    </source>
</evidence>
<keyword evidence="1" id="KW-0732">Signal</keyword>
<dbReference type="Proteomes" id="UP000095282">
    <property type="component" value="Unplaced"/>
</dbReference>
<evidence type="ECO:0000313" key="3">
    <source>
        <dbReference type="WBParaSite" id="Csp11.Scaffold630.g22236.t1"/>
    </source>
</evidence>
<dbReference type="AlphaFoldDB" id="A0A1I7V490"/>
<dbReference type="WBParaSite" id="Csp11.Scaffold630.g22236.t1">
    <property type="protein sequence ID" value="Csp11.Scaffold630.g22236.t1"/>
    <property type="gene ID" value="Csp11.Scaffold630.g22236"/>
</dbReference>
<keyword evidence="2" id="KW-1185">Reference proteome</keyword>
<name>A0A1I7V490_9PELO</name>
<feature type="chain" id="PRO_5009309754" evidence="1">
    <location>
        <begin position="19"/>
        <end position="126"/>
    </location>
</feature>
<sequence length="126" mass="14464">MKVTTSLFVLIVFAEARGRYEYIEESDLPAFYSMRSAQMAQKAQLAPQMGVPVQQDPYQQYLQYQMYQQMEVPQGYAPFAVYSPVYRGQAPNAAPQFQAARPAPVQYHPMAYYHAQSPIRKKSARN</sequence>
<organism evidence="2 3">
    <name type="scientific">Caenorhabditis tropicalis</name>
    <dbReference type="NCBI Taxonomy" id="1561998"/>
    <lineage>
        <taxon>Eukaryota</taxon>
        <taxon>Metazoa</taxon>
        <taxon>Ecdysozoa</taxon>
        <taxon>Nematoda</taxon>
        <taxon>Chromadorea</taxon>
        <taxon>Rhabditida</taxon>
        <taxon>Rhabditina</taxon>
        <taxon>Rhabditomorpha</taxon>
        <taxon>Rhabditoidea</taxon>
        <taxon>Rhabditidae</taxon>
        <taxon>Peloderinae</taxon>
        <taxon>Caenorhabditis</taxon>
    </lineage>
</organism>
<dbReference type="eggNOG" id="ENOG502TI4I">
    <property type="taxonomic scope" value="Eukaryota"/>
</dbReference>
<protein>
    <submittedName>
        <fullName evidence="3">Uncharacterized protein</fullName>
    </submittedName>
</protein>
<reference evidence="3" key="1">
    <citation type="submission" date="2016-11" db="UniProtKB">
        <authorList>
            <consortium name="WormBaseParasite"/>
        </authorList>
    </citation>
    <scope>IDENTIFICATION</scope>
</reference>
<evidence type="ECO:0000313" key="2">
    <source>
        <dbReference type="Proteomes" id="UP000095282"/>
    </source>
</evidence>